<reference evidence="13" key="1">
    <citation type="submission" date="2017-02" db="EMBL/GenBank/DDBJ databases">
        <authorList>
            <person name="Varghese N."/>
            <person name="Submissions S."/>
        </authorList>
    </citation>
    <scope>NUCLEOTIDE SEQUENCE [LARGE SCALE GENOMIC DNA]</scope>
    <source>
        <strain evidence="13">DSM 22270</strain>
    </source>
</reference>
<accession>A0A1T5GMC1</accession>
<proteinExistence type="inferred from homology"/>
<dbReference type="PANTHER" id="PTHR30040">
    <property type="entry name" value="THIAMINE BIOSYNTHESIS LIPOPROTEIN APBE"/>
    <property type="match status" value="1"/>
</dbReference>
<evidence type="ECO:0000256" key="5">
    <source>
        <dbReference type="ARBA" id="ARBA00022723"/>
    </source>
</evidence>
<organism evidence="12 13">
    <name type="scientific">Dyadobacter psychrophilus</name>
    <dbReference type="NCBI Taxonomy" id="651661"/>
    <lineage>
        <taxon>Bacteria</taxon>
        <taxon>Pseudomonadati</taxon>
        <taxon>Bacteroidota</taxon>
        <taxon>Cytophagia</taxon>
        <taxon>Cytophagales</taxon>
        <taxon>Spirosomataceae</taxon>
        <taxon>Dyadobacter</taxon>
    </lineage>
</organism>
<evidence type="ECO:0000256" key="9">
    <source>
        <dbReference type="ARBA" id="ARBA00048540"/>
    </source>
</evidence>
<keyword evidence="12" id="KW-0449">Lipoprotein</keyword>
<dbReference type="Pfam" id="PF02424">
    <property type="entry name" value="ApbE"/>
    <property type="match status" value="1"/>
</dbReference>
<dbReference type="EMBL" id="FUZA01000006">
    <property type="protein sequence ID" value="SKC09490.1"/>
    <property type="molecule type" value="Genomic_DNA"/>
</dbReference>
<feature type="binding site" evidence="11">
    <location>
        <position position="176"/>
    </location>
    <ligand>
        <name>Mg(2+)</name>
        <dbReference type="ChEBI" id="CHEBI:18420"/>
    </ligand>
</feature>
<dbReference type="InterPro" id="IPR024932">
    <property type="entry name" value="ApbE"/>
</dbReference>
<evidence type="ECO:0000256" key="3">
    <source>
        <dbReference type="ARBA" id="ARBA00022630"/>
    </source>
</evidence>
<dbReference type="PIRSF" id="PIRSF006268">
    <property type="entry name" value="ApbE"/>
    <property type="match status" value="1"/>
</dbReference>
<dbReference type="InterPro" id="IPR003374">
    <property type="entry name" value="ApbE-like_sf"/>
</dbReference>
<dbReference type="PANTHER" id="PTHR30040:SF2">
    <property type="entry name" value="FAD:PROTEIN FMN TRANSFERASE"/>
    <property type="match status" value="1"/>
</dbReference>
<evidence type="ECO:0000256" key="6">
    <source>
        <dbReference type="ARBA" id="ARBA00022827"/>
    </source>
</evidence>
<comment type="catalytic activity">
    <reaction evidence="9 10">
        <text>L-threonyl-[protein] + FAD = FMN-L-threonyl-[protein] + AMP + H(+)</text>
        <dbReference type="Rhea" id="RHEA:36847"/>
        <dbReference type="Rhea" id="RHEA-COMP:11060"/>
        <dbReference type="Rhea" id="RHEA-COMP:11061"/>
        <dbReference type="ChEBI" id="CHEBI:15378"/>
        <dbReference type="ChEBI" id="CHEBI:30013"/>
        <dbReference type="ChEBI" id="CHEBI:57692"/>
        <dbReference type="ChEBI" id="CHEBI:74257"/>
        <dbReference type="ChEBI" id="CHEBI:456215"/>
        <dbReference type="EC" id="2.7.1.180"/>
    </reaction>
</comment>
<dbReference type="GO" id="GO:0016740">
    <property type="term" value="F:transferase activity"/>
    <property type="evidence" value="ECO:0007669"/>
    <property type="project" value="UniProtKB-UniRule"/>
</dbReference>
<dbReference type="GO" id="GO:0046872">
    <property type="term" value="F:metal ion binding"/>
    <property type="evidence" value="ECO:0007669"/>
    <property type="project" value="UniProtKB-UniRule"/>
</dbReference>
<comment type="similarity">
    <text evidence="10">Belongs to the ApbE family.</text>
</comment>
<evidence type="ECO:0000256" key="4">
    <source>
        <dbReference type="ARBA" id="ARBA00022679"/>
    </source>
</evidence>
<keyword evidence="3 10" id="KW-0285">Flavoprotein</keyword>
<evidence type="ECO:0000313" key="13">
    <source>
        <dbReference type="Proteomes" id="UP000190897"/>
    </source>
</evidence>
<evidence type="ECO:0000256" key="7">
    <source>
        <dbReference type="ARBA" id="ARBA00022842"/>
    </source>
</evidence>
<keyword evidence="4 10" id="KW-0808">Transferase</keyword>
<dbReference type="SUPFAM" id="SSF143631">
    <property type="entry name" value="ApbE-like"/>
    <property type="match status" value="1"/>
</dbReference>
<name>A0A1T5GMC1_9BACT</name>
<dbReference type="Gene3D" id="3.10.520.10">
    <property type="entry name" value="ApbE-like domains"/>
    <property type="match status" value="1"/>
</dbReference>
<evidence type="ECO:0000256" key="1">
    <source>
        <dbReference type="ARBA" id="ARBA00011955"/>
    </source>
</evidence>
<evidence type="ECO:0000313" key="12">
    <source>
        <dbReference type="EMBL" id="SKC09490.1"/>
    </source>
</evidence>
<dbReference type="OrthoDB" id="9778595at2"/>
<dbReference type="Proteomes" id="UP000190897">
    <property type="component" value="Unassembled WGS sequence"/>
</dbReference>
<dbReference type="EC" id="2.7.1.180" evidence="1 10"/>
<dbReference type="STRING" id="651661.SAMN05660293_04117"/>
<evidence type="ECO:0000256" key="8">
    <source>
        <dbReference type="ARBA" id="ARBA00031306"/>
    </source>
</evidence>
<feature type="binding site" evidence="11">
    <location>
        <position position="294"/>
    </location>
    <ligand>
        <name>Mg(2+)</name>
        <dbReference type="ChEBI" id="CHEBI:18420"/>
    </ligand>
</feature>
<keyword evidence="7 10" id="KW-0460">Magnesium</keyword>
<keyword evidence="13" id="KW-1185">Reference proteome</keyword>
<evidence type="ECO:0000256" key="11">
    <source>
        <dbReference type="PIRSR" id="PIRSR006268-2"/>
    </source>
</evidence>
<keyword evidence="6 10" id="KW-0274">FAD</keyword>
<gene>
    <name evidence="12" type="ORF">SAMN05660293_04117</name>
</gene>
<evidence type="ECO:0000256" key="10">
    <source>
        <dbReference type="PIRNR" id="PIRNR006268"/>
    </source>
</evidence>
<evidence type="ECO:0000256" key="2">
    <source>
        <dbReference type="ARBA" id="ARBA00016337"/>
    </source>
</evidence>
<keyword evidence="5 10" id="KW-0479">Metal-binding</keyword>
<sequence length="345" mass="38145">MRLLHYINPLFAGITILVLSAFCIKNPFESKNTKRFQIEGLAQGTTYSITYYSDSESVKKPRIDSIFSELDQSLSIYNPNSIISQFNESDAGVEIDKHFYNVVRKSLEIHKATDGAFDITVYPLVRAWGFGNERVSIIPDSAEIQSLMPCIGSEKLRLSHSRLEKSLPCVKIDVNGIAQGYSVDVMADFLESNGITDYLVEIGGEIRVKGKKHPENTPMSIGIETPSENAFSSTGIRQVIQVPAGAVTTSGSYRNFRKVGSRRISHIIDPKTGYSASTEIISVTVIAKDAITADGYDNALLLMGLKHSMKLMKKHKNLHAYFIYQKPDGSIADTTTAGFSKFLKP</sequence>
<protein>
    <recommendedName>
        <fullName evidence="2 10">FAD:protein FMN transferase</fullName>
        <ecNumber evidence="1 10">2.7.1.180</ecNumber>
    </recommendedName>
    <alternativeName>
        <fullName evidence="8 10">Flavin transferase</fullName>
    </alternativeName>
</protein>
<dbReference type="AlphaFoldDB" id="A0A1T5GMC1"/>
<comment type="cofactor">
    <cofactor evidence="11">
        <name>Mg(2+)</name>
        <dbReference type="ChEBI" id="CHEBI:18420"/>
    </cofactor>
    <cofactor evidence="11">
        <name>Mn(2+)</name>
        <dbReference type="ChEBI" id="CHEBI:29035"/>
    </cofactor>
    <text evidence="11">Magnesium. Can also use manganese.</text>
</comment>